<organism evidence="1 2">
    <name type="scientific">Pseudomonas fluorescens</name>
    <dbReference type="NCBI Taxonomy" id="294"/>
    <lineage>
        <taxon>Bacteria</taxon>
        <taxon>Pseudomonadati</taxon>
        <taxon>Pseudomonadota</taxon>
        <taxon>Gammaproteobacteria</taxon>
        <taxon>Pseudomonadales</taxon>
        <taxon>Pseudomonadaceae</taxon>
        <taxon>Pseudomonas</taxon>
    </lineage>
</organism>
<evidence type="ECO:0000313" key="1">
    <source>
        <dbReference type="EMBL" id="VVM98931.1"/>
    </source>
</evidence>
<dbReference type="RefSeq" id="WP_191630898.1">
    <property type="nucleotide sequence ID" value="NZ_CABVHJ010000009.1"/>
</dbReference>
<dbReference type="Proteomes" id="UP000327167">
    <property type="component" value="Unassembled WGS sequence"/>
</dbReference>
<sequence>METKHTPGPWVAKHLSGSNFAVQRFEIRSGAGLPMPIFQKDTSAIDCASVCLSPHDANLIAAAPELLESLSNLVGLARLGAANLGKYHAALANAEAIIARANA</sequence>
<reference evidence="1 2" key="1">
    <citation type="submission" date="2019-09" db="EMBL/GenBank/DDBJ databases">
        <authorList>
            <person name="Chandra G."/>
            <person name="Truman W A."/>
        </authorList>
    </citation>
    <scope>NUCLEOTIDE SEQUENCE [LARGE SCALE GENOMIC DNA]</scope>
    <source>
        <strain evidence="1">PS655</strain>
    </source>
</reference>
<protein>
    <submittedName>
        <fullName evidence="1">Uncharacterized protein</fullName>
    </submittedName>
</protein>
<dbReference type="AlphaFoldDB" id="A0A5E6TZR8"/>
<proteinExistence type="predicted"/>
<dbReference type="EMBL" id="CABVHJ010000009">
    <property type="protein sequence ID" value="VVM98931.1"/>
    <property type="molecule type" value="Genomic_DNA"/>
</dbReference>
<accession>A0A5E6TZR8</accession>
<evidence type="ECO:0000313" key="2">
    <source>
        <dbReference type="Proteomes" id="UP000327167"/>
    </source>
</evidence>
<gene>
    <name evidence="1" type="ORF">PS655_03228</name>
</gene>
<name>A0A5E6TZR8_PSEFL</name>